<name>A0A1G9P2W2_9BACI</name>
<keyword evidence="1" id="KW-0812">Transmembrane</keyword>
<accession>A0A1G9P2W2</accession>
<feature type="transmembrane region" description="Helical" evidence="1">
    <location>
        <begin position="135"/>
        <end position="162"/>
    </location>
</feature>
<feature type="transmembrane region" description="Helical" evidence="1">
    <location>
        <begin position="57"/>
        <end position="76"/>
    </location>
</feature>
<dbReference type="STRING" id="482461.SAMN05216244_1263"/>
<dbReference type="EMBL" id="FNHF01000001">
    <property type="protein sequence ID" value="SDL93044.1"/>
    <property type="molecule type" value="Genomic_DNA"/>
</dbReference>
<sequence>MKKNIVLLDIIFYVLFPLFIWHFIRDFIGDYYAMLLSSVPGIIYSVYRFFELKRINFFGVFILVTLMIETLIDILAGSSLQLLWNNVFYAAAMSLFFLSSIIIKKPITLYFGLDLAELQGHDRKFSKCLYYQKRLFLIFQLITLVFALRSGVLAVVKAWLIIEYGVEAFDKGIILRQAFSWVMTGITIAGFFYIGKIIYTSPDLIKKAESEMEEKEAILVDR</sequence>
<dbReference type="OrthoDB" id="2739093at2"/>
<evidence type="ECO:0008006" key="4">
    <source>
        <dbReference type="Google" id="ProtNLM"/>
    </source>
</evidence>
<feature type="transmembrane region" description="Helical" evidence="1">
    <location>
        <begin position="174"/>
        <end position="194"/>
    </location>
</feature>
<gene>
    <name evidence="2" type="ORF">SAMN05216244_1263</name>
</gene>
<proteinExistence type="predicted"/>
<evidence type="ECO:0000256" key="1">
    <source>
        <dbReference type="SAM" id="Phobius"/>
    </source>
</evidence>
<dbReference type="AlphaFoldDB" id="A0A1G9P2W2"/>
<evidence type="ECO:0000313" key="3">
    <source>
        <dbReference type="Proteomes" id="UP000182347"/>
    </source>
</evidence>
<dbReference type="Proteomes" id="UP000182347">
    <property type="component" value="Unassembled WGS sequence"/>
</dbReference>
<keyword evidence="3" id="KW-1185">Reference proteome</keyword>
<feature type="transmembrane region" description="Helical" evidence="1">
    <location>
        <begin position="82"/>
        <end position="103"/>
    </location>
</feature>
<organism evidence="2 3">
    <name type="scientific">Sediminibacillus halophilus</name>
    <dbReference type="NCBI Taxonomy" id="482461"/>
    <lineage>
        <taxon>Bacteria</taxon>
        <taxon>Bacillati</taxon>
        <taxon>Bacillota</taxon>
        <taxon>Bacilli</taxon>
        <taxon>Bacillales</taxon>
        <taxon>Bacillaceae</taxon>
        <taxon>Sediminibacillus</taxon>
    </lineage>
</organism>
<dbReference type="RefSeq" id="WP_074597949.1">
    <property type="nucleotide sequence ID" value="NZ_FNHF01000001.1"/>
</dbReference>
<dbReference type="NCBIfam" id="NF041646">
    <property type="entry name" value="VC0807_fam"/>
    <property type="match status" value="1"/>
</dbReference>
<feature type="transmembrane region" description="Helical" evidence="1">
    <location>
        <begin position="31"/>
        <end position="50"/>
    </location>
</feature>
<reference evidence="3" key="1">
    <citation type="submission" date="2016-10" db="EMBL/GenBank/DDBJ databases">
        <authorList>
            <person name="Varghese N."/>
            <person name="Submissions S."/>
        </authorList>
    </citation>
    <scope>NUCLEOTIDE SEQUENCE [LARGE SCALE GENOMIC DNA]</scope>
    <source>
        <strain evidence="3">CGMCC 1.6199</strain>
    </source>
</reference>
<protein>
    <recommendedName>
        <fullName evidence="4">Intracellular septation protein A</fullName>
    </recommendedName>
</protein>
<feature type="transmembrane region" description="Helical" evidence="1">
    <location>
        <begin position="7"/>
        <end position="25"/>
    </location>
</feature>
<keyword evidence="1" id="KW-1133">Transmembrane helix</keyword>
<evidence type="ECO:0000313" key="2">
    <source>
        <dbReference type="EMBL" id="SDL93044.1"/>
    </source>
</evidence>
<keyword evidence="1" id="KW-0472">Membrane</keyword>